<accession>A0A1H1G225</accession>
<dbReference type="EMBL" id="QQST01000003">
    <property type="protein sequence ID" value="RDI69890.1"/>
    <property type="molecule type" value="Genomic_DNA"/>
</dbReference>
<evidence type="ECO:0000313" key="5">
    <source>
        <dbReference type="Proteomes" id="UP000199289"/>
    </source>
</evidence>
<dbReference type="InterPro" id="IPR058415">
    <property type="entry name" value="DUF8102"/>
</dbReference>
<dbReference type="Proteomes" id="UP000255421">
    <property type="component" value="Unassembled WGS sequence"/>
</dbReference>
<reference evidence="5" key="1">
    <citation type="submission" date="2016-10" db="EMBL/GenBank/DDBJ databases">
        <authorList>
            <person name="Varghese N."/>
            <person name="Submissions S."/>
        </authorList>
    </citation>
    <scope>NUCLEOTIDE SEQUENCE [LARGE SCALE GENOMIC DNA]</scope>
    <source>
        <strain evidence="5">CGMCC 1.12397</strain>
    </source>
</reference>
<dbReference type="Pfam" id="PF26404">
    <property type="entry name" value="DUF8102"/>
    <property type="match status" value="1"/>
</dbReference>
<feature type="transmembrane region" description="Helical" evidence="1">
    <location>
        <begin position="151"/>
        <end position="172"/>
    </location>
</feature>
<evidence type="ECO:0000313" key="3">
    <source>
        <dbReference type="EMBL" id="RDI69890.1"/>
    </source>
</evidence>
<keyword evidence="1" id="KW-0472">Membrane</keyword>
<keyword evidence="6" id="KW-1185">Reference proteome</keyword>
<proteinExistence type="predicted"/>
<reference evidence="4" key="2">
    <citation type="submission" date="2016-10" db="EMBL/GenBank/DDBJ databases">
        <authorList>
            <person name="de Groot N.N."/>
        </authorList>
    </citation>
    <scope>NUCLEOTIDE SEQUENCE [LARGE SCALE GENOMIC DNA]</scope>
    <source>
        <strain evidence="4">CGMCC 1.12397</strain>
    </source>
</reference>
<dbReference type="Proteomes" id="UP000199289">
    <property type="component" value="Unassembled WGS sequence"/>
</dbReference>
<gene>
    <name evidence="3" type="ORF">DWB78_17220</name>
    <name evidence="4" type="ORF">SAMN05216278_3471</name>
</gene>
<name>A0A1H1G225_9EURY</name>
<evidence type="ECO:0000256" key="1">
    <source>
        <dbReference type="SAM" id="Phobius"/>
    </source>
</evidence>
<evidence type="ECO:0000313" key="6">
    <source>
        <dbReference type="Proteomes" id="UP000255421"/>
    </source>
</evidence>
<keyword evidence="1" id="KW-1133">Transmembrane helix</keyword>
<reference evidence="3 6" key="3">
    <citation type="submission" date="2018-07" db="EMBL/GenBank/DDBJ databases">
        <title>Genome sequence of extremly halophilic archaeon Halopelagius longus strain BC12-B1.</title>
        <authorList>
            <person name="Zhang X."/>
        </authorList>
    </citation>
    <scope>NUCLEOTIDE SEQUENCE [LARGE SCALE GENOMIC DNA]</scope>
    <source>
        <strain evidence="3 6">BC12-B1</strain>
    </source>
</reference>
<keyword evidence="1" id="KW-0812">Transmembrane</keyword>
<feature type="transmembrane region" description="Helical" evidence="1">
    <location>
        <begin position="184"/>
        <end position="207"/>
    </location>
</feature>
<organism evidence="4 5">
    <name type="scientific">Halopelagius longus</name>
    <dbReference type="NCBI Taxonomy" id="1236180"/>
    <lineage>
        <taxon>Archaea</taxon>
        <taxon>Methanobacteriati</taxon>
        <taxon>Methanobacteriota</taxon>
        <taxon>Stenosarchaea group</taxon>
        <taxon>Halobacteria</taxon>
        <taxon>Halobacteriales</taxon>
        <taxon>Haloferacaceae</taxon>
    </lineage>
</organism>
<dbReference type="AlphaFoldDB" id="A0A1H1G225"/>
<protein>
    <submittedName>
        <fullName evidence="3">Magnesium transporter</fullName>
    </submittedName>
</protein>
<dbReference type="EMBL" id="FNKQ01000005">
    <property type="protein sequence ID" value="SDR07274.1"/>
    <property type="molecule type" value="Genomic_DNA"/>
</dbReference>
<feature type="domain" description="Domain of unknown function" evidence="2">
    <location>
        <begin position="9"/>
        <end position="142"/>
    </location>
</feature>
<evidence type="ECO:0000259" key="2">
    <source>
        <dbReference type="Pfam" id="PF26404"/>
    </source>
</evidence>
<sequence>MAGNSASLLTKTQRNRIRDDFDELVEEKKRRDQQRIRERIRSGLFDFHLLADYPDRQFALTFDETPDDELRTALADTTLVVERLRELHGIDRAEVIEEARTRAETVSDATTGTETLSRVELRTAAEIRRETEAEVKERVGTGRWDTRADRLAKLGASAFIPLALIGIFDWYVSGNLLGATAPVSSLLMAILAVSMIGWLLIVAAQALKHDVLPAFRKLMRNPEAAVRGAVTNLFEDPKETLRESWEEL</sequence>
<evidence type="ECO:0000313" key="4">
    <source>
        <dbReference type="EMBL" id="SDR07274.1"/>
    </source>
</evidence>